<dbReference type="Gene3D" id="3.40.720.10">
    <property type="entry name" value="Alkaline Phosphatase, subunit A"/>
    <property type="match status" value="1"/>
</dbReference>
<sequence length="716" mass="79410">HIDGVFRTVRGPEGRIIEGFSTGGYGAARLGLRHHQLFGAVSMLSAGPLQLDSGDAVRLVPEGGEQVLLDVYGGDQQYFEAQSPWRIAEMEAGSLREGRVVRQIVGDRDETLKHNQNFHRHLDSLQIPHEFRQLPAVSQNLNAVLNSLGEDNWKFYRRALTGLVPPTLTVEPSQRPNILVIFSDDHGWADLGVQGVDADVRTPHLDQLARDGVRFERGYVTAPQCVPSRAALLTGRYQQRFGVEDNNRGPLPLSELTIAERLRPQGYVSGWVGKSHLDIGAAKGLEKSQRILADHMPQHQGFDEYFRGEQRQYYASHDLLGRPLPNAPQVITDNRFRVVVQTEAALSFLDRRASEPERPWFLYLALYAPHVPLESPEPWFSETPEHLPLQRRQALAMIAAMDEGVGRIREKLREQGADRRTLIFFIGDNGAPLGTAWDGSLNEPLAGQKGMLSEGGVRTPFVAAWPGRWPAGAVYSQPVSSLDVAATAAAAAGLRPDPQLDGVDLTPYVTGQRRDAPHERLFWRWGSQSAVLEMPWKLIRLGNRPPLLFDVSTPAGEHRQRNLATEQPEVVSRLDRRLREWAAQLQPAGLSEDASAFSRRHEELFGEHELIAGERGAMPSAVPPREDEAAIQGWIGRNGVLTKTESGLLLEPESEAAGARAFLTNSRLDIPGPVTVVLRIRAVAGGTGPGRITWRTREASFAEHQVSEFRWPEGEE</sequence>
<dbReference type="InterPro" id="IPR050738">
    <property type="entry name" value="Sulfatase"/>
</dbReference>
<reference evidence="4 5" key="2">
    <citation type="submission" date="2019-08" db="EMBL/GenBank/DDBJ databases">
        <authorList>
            <person name="Henke P."/>
        </authorList>
    </citation>
    <scope>NUCLEOTIDE SEQUENCE [LARGE SCALE GENOMIC DNA]</scope>
    <source>
        <strain evidence="4">Phe10_nw2017</strain>
    </source>
</reference>
<dbReference type="Gene3D" id="3.40.50.1820">
    <property type="entry name" value="alpha/beta hydrolase"/>
    <property type="match status" value="1"/>
</dbReference>
<dbReference type="InterPro" id="IPR029058">
    <property type="entry name" value="AB_hydrolase_fold"/>
</dbReference>
<protein>
    <recommendedName>
        <fullName evidence="3">Sulfatase N-terminal domain-containing protein</fullName>
    </recommendedName>
</protein>
<dbReference type="Proteomes" id="UP000321083">
    <property type="component" value="Unassembled WGS sequence"/>
</dbReference>
<evidence type="ECO:0000256" key="2">
    <source>
        <dbReference type="ARBA" id="ARBA00022801"/>
    </source>
</evidence>
<dbReference type="PANTHER" id="PTHR42693">
    <property type="entry name" value="ARYLSULFATASE FAMILY MEMBER"/>
    <property type="match status" value="1"/>
</dbReference>
<reference evidence="4 5" key="1">
    <citation type="submission" date="2019-08" db="EMBL/GenBank/DDBJ databases">
        <title>100 year-old enigma solved: identification of Planctomyces bekefii, the type genus and species of the phylum Planctomycetes.</title>
        <authorList>
            <person name="Svetlana D.N."/>
            <person name="Overmann J."/>
        </authorList>
    </citation>
    <scope>NUCLEOTIDE SEQUENCE [LARGE SCALE GENOMIC DNA]</scope>
    <source>
        <strain evidence="4">Phe10_nw2017</strain>
    </source>
</reference>
<feature type="domain" description="Sulfatase N-terminal" evidence="3">
    <location>
        <begin position="176"/>
        <end position="493"/>
    </location>
</feature>
<name>A0A5C6M8L1_9PLAN</name>
<dbReference type="Pfam" id="PF00756">
    <property type="entry name" value="Esterase"/>
    <property type="match status" value="1"/>
</dbReference>
<dbReference type="InterPro" id="IPR000801">
    <property type="entry name" value="Esterase-like"/>
</dbReference>
<keyword evidence="5" id="KW-1185">Reference proteome</keyword>
<dbReference type="InterPro" id="IPR017850">
    <property type="entry name" value="Alkaline_phosphatase_core_sf"/>
</dbReference>
<feature type="non-terminal residue" evidence="4">
    <location>
        <position position="1"/>
    </location>
</feature>
<evidence type="ECO:0000313" key="5">
    <source>
        <dbReference type="Proteomes" id="UP000321083"/>
    </source>
</evidence>
<evidence type="ECO:0000256" key="1">
    <source>
        <dbReference type="ARBA" id="ARBA00008779"/>
    </source>
</evidence>
<dbReference type="SUPFAM" id="SSF53474">
    <property type="entry name" value="alpha/beta-Hydrolases"/>
    <property type="match status" value="1"/>
</dbReference>
<dbReference type="AlphaFoldDB" id="A0A5C6M8L1"/>
<keyword evidence="2" id="KW-0378">Hydrolase</keyword>
<evidence type="ECO:0000259" key="3">
    <source>
        <dbReference type="Pfam" id="PF00884"/>
    </source>
</evidence>
<dbReference type="PANTHER" id="PTHR42693:SF53">
    <property type="entry name" value="ENDO-4-O-SULFATASE"/>
    <property type="match status" value="1"/>
</dbReference>
<comment type="similarity">
    <text evidence="1">Belongs to the sulfatase family.</text>
</comment>
<gene>
    <name evidence="4" type="ORF">E3A20_14960</name>
</gene>
<comment type="caution">
    <text evidence="4">The sequence shown here is derived from an EMBL/GenBank/DDBJ whole genome shotgun (WGS) entry which is preliminary data.</text>
</comment>
<proteinExistence type="inferred from homology"/>
<dbReference type="SUPFAM" id="SSF53649">
    <property type="entry name" value="Alkaline phosphatase-like"/>
    <property type="match status" value="1"/>
</dbReference>
<evidence type="ECO:0000313" key="4">
    <source>
        <dbReference type="EMBL" id="TWW09374.1"/>
    </source>
</evidence>
<accession>A0A5C6M8L1</accession>
<dbReference type="InterPro" id="IPR000917">
    <property type="entry name" value="Sulfatase_N"/>
</dbReference>
<dbReference type="Pfam" id="PF00884">
    <property type="entry name" value="Sulfatase"/>
    <property type="match status" value="1"/>
</dbReference>
<organism evidence="4 5">
    <name type="scientific">Planctomyces bekefii</name>
    <dbReference type="NCBI Taxonomy" id="1653850"/>
    <lineage>
        <taxon>Bacteria</taxon>
        <taxon>Pseudomonadati</taxon>
        <taxon>Planctomycetota</taxon>
        <taxon>Planctomycetia</taxon>
        <taxon>Planctomycetales</taxon>
        <taxon>Planctomycetaceae</taxon>
        <taxon>Planctomyces</taxon>
    </lineage>
</organism>
<dbReference type="GO" id="GO:0004065">
    <property type="term" value="F:arylsulfatase activity"/>
    <property type="evidence" value="ECO:0007669"/>
    <property type="project" value="TreeGrafter"/>
</dbReference>
<dbReference type="EMBL" id="SRHE01000294">
    <property type="protein sequence ID" value="TWW09374.1"/>
    <property type="molecule type" value="Genomic_DNA"/>
</dbReference>